<dbReference type="AlphaFoldDB" id="A0A9D9IEL4"/>
<dbReference type="GO" id="GO:0009002">
    <property type="term" value="F:serine-type D-Ala-D-Ala carboxypeptidase activity"/>
    <property type="evidence" value="ECO:0007669"/>
    <property type="project" value="UniProtKB-EC"/>
</dbReference>
<evidence type="ECO:0000256" key="3">
    <source>
        <dbReference type="SAM" id="SignalP"/>
    </source>
</evidence>
<dbReference type="InterPro" id="IPR000667">
    <property type="entry name" value="Peptidase_S13"/>
</dbReference>
<dbReference type="PANTHER" id="PTHR30023">
    <property type="entry name" value="D-ALANYL-D-ALANINE CARBOXYPEPTIDASE"/>
    <property type="match status" value="1"/>
</dbReference>
<dbReference type="EMBL" id="JADIMB010000063">
    <property type="protein sequence ID" value="MBO8471027.1"/>
    <property type="molecule type" value="Genomic_DNA"/>
</dbReference>
<proteinExistence type="inferred from homology"/>
<dbReference type="Proteomes" id="UP000823603">
    <property type="component" value="Unassembled WGS sequence"/>
</dbReference>
<dbReference type="Gene3D" id="3.40.710.10">
    <property type="entry name" value="DD-peptidase/beta-lactamase superfamily"/>
    <property type="match status" value="1"/>
</dbReference>
<organism evidence="4 5">
    <name type="scientific">Candidatus Cryptobacteroides faecavium</name>
    <dbReference type="NCBI Taxonomy" id="2840762"/>
    <lineage>
        <taxon>Bacteria</taxon>
        <taxon>Pseudomonadati</taxon>
        <taxon>Bacteroidota</taxon>
        <taxon>Bacteroidia</taxon>
        <taxon>Bacteroidales</taxon>
        <taxon>Candidatus Cryptobacteroides</taxon>
    </lineage>
</organism>
<reference evidence="4" key="2">
    <citation type="journal article" date="2021" name="PeerJ">
        <title>Extensive microbial diversity within the chicken gut microbiome revealed by metagenomics and culture.</title>
        <authorList>
            <person name="Gilroy R."/>
            <person name="Ravi A."/>
            <person name="Getino M."/>
            <person name="Pursley I."/>
            <person name="Horton D.L."/>
            <person name="Alikhan N.F."/>
            <person name="Baker D."/>
            <person name="Gharbi K."/>
            <person name="Hall N."/>
            <person name="Watson M."/>
            <person name="Adriaenssens E.M."/>
            <person name="Foster-Nyarko E."/>
            <person name="Jarju S."/>
            <person name="Secka A."/>
            <person name="Antonio M."/>
            <person name="Oren A."/>
            <person name="Chaudhuri R.R."/>
            <person name="La Ragione R."/>
            <person name="Hildebrand F."/>
            <person name="Pallen M.J."/>
        </authorList>
    </citation>
    <scope>NUCLEOTIDE SEQUENCE</scope>
    <source>
        <strain evidence="4">B2-22910</strain>
    </source>
</reference>
<keyword evidence="3" id="KW-0732">Signal</keyword>
<feature type="chain" id="PRO_5039325387" evidence="3">
    <location>
        <begin position="26"/>
        <end position="503"/>
    </location>
</feature>
<keyword evidence="2 4" id="KW-0378">Hydrolase</keyword>
<reference evidence="4" key="1">
    <citation type="submission" date="2020-10" db="EMBL/GenBank/DDBJ databases">
        <authorList>
            <person name="Gilroy R."/>
        </authorList>
    </citation>
    <scope>NUCLEOTIDE SEQUENCE</scope>
    <source>
        <strain evidence="4">B2-22910</strain>
    </source>
</reference>
<accession>A0A9D9IEL4</accession>
<dbReference type="Gene3D" id="3.50.80.20">
    <property type="entry name" value="D-Ala-D-Ala carboxypeptidase C, peptidase S13"/>
    <property type="match status" value="1"/>
</dbReference>
<dbReference type="EC" id="3.4.16.4" evidence="4"/>
<dbReference type="PANTHER" id="PTHR30023:SF0">
    <property type="entry name" value="PENICILLIN-SENSITIVE CARBOXYPEPTIDASE A"/>
    <property type="match status" value="1"/>
</dbReference>
<evidence type="ECO:0000313" key="5">
    <source>
        <dbReference type="Proteomes" id="UP000823603"/>
    </source>
</evidence>
<evidence type="ECO:0000256" key="2">
    <source>
        <dbReference type="ARBA" id="ARBA00022801"/>
    </source>
</evidence>
<dbReference type="GO" id="GO:0006508">
    <property type="term" value="P:proteolysis"/>
    <property type="evidence" value="ECO:0007669"/>
    <property type="project" value="InterPro"/>
</dbReference>
<protein>
    <submittedName>
        <fullName evidence="4">D-alanyl-D-alanine carboxypeptidase/D-alanyl-D-alanine-endopeptidase</fullName>
        <ecNumber evidence="4">3.4.16.4</ecNumber>
    </submittedName>
</protein>
<feature type="signal peptide" evidence="3">
    <location>
        <begin position="1"/>
        <end position="25"/>
    </location>
</feature>
<evidence type="ECO:0000256" key="1">
    <source>
        <dbReference type="ARBA" id="ARBA00006096"/>
    </source>
</evidence>
<dbReference type="InterPro" id="IPR012338">
    <property type="entry name" value="Beta-lactam/transpept-like"/>
</dbReference>
<keyword evidence="4" id="KW-0121">Carboxypeptidase</keyword>
<dbReference type="GO" id="GO:0000270">
    <property type="term" value="P:peptidoglycan metabolic process"/>
    <property type="evidence" value="ECO:0007669"/>
    <property type="project" value="TreeGrafter"/>
</dbReference>
<dbReference type="NCBIfam" id="TIGR00666">
    <property type="entry name" value="PBP4"/>
    <property type="match status" value="1"/>
</dbReference>
<comment type="caution">
    <text evidence="4">The sequence shown here is derived from an EMBL/GenBank/DDBJ whole genome shotgun (WGS) entry which is preliminary data.</text>
</comment>
<dbReference type="PRINTS" id="PR00922">
    <property type="entry name" value="DADACBPTASE3"/>
</dbReference>
<gene>
    <name evidence="4" type="primary">dacB</name>
    <name evidence="4" type="ORF">IAB82_04440</name>
</gene>
<dbReference type="Pfam" id="PF02113">
    <property type="entry name" value="Peptidase_S13"/>
    <property type="match status" value="1"/>
</dbReference>
<comment type="similarity">
    <text evidence="1">Belongs to the peptidase S13 family.</text>
</comment>
<dbReference type="SUPFAM" id="SSF56601">
    <property type="entry name" value="beta-lactamase/transpeptidase-like"/>
    <property type="match status" value="1"/>
</dbReference>
<keyword evidence="4" id="KW-0645">Protease</keyword>
<evidence type="ECO:0000313" key="4">
    <source>
        <dbReference type="EMBL" id="MBO8471027.1"/>
    </source>
</evidence>
<sequence length="503" mass="54428">MKSLYTASIVTAAILQAPYALPLHAGAGDDDLTPQEFFCRTVNEDWLEPASAAILAVKMSGDTVACSGSRKMLLPASTMKALTTGLALHSLGPDYRFETRLGYSGEIDRGVLHGDLYIIGGADPTLGSRNPVAEPVETVFRKWKSFLDEAGIRSIDGHIVGDSRFFDSTAEIDSWQWNDIGTYYGTGTSGLSFNENMQNINVTPGSAPGKPLKISIGYPDLPWMRYTFSCTTGEAGTGNTLYLFTSPFSTEGEMRGSFAIDRKTKTEQVSNKFPAYTCAWHFSRYLSGCGISCSGGAADLGRVFGLAPGRAVVQDSLTIIGTTYSPELSSIASETNHESNNMFAETLFKTIGREYCGEGTYDAALEASEGLLKELGAGTEGLHQADGSGLSRQDSFSPEFMCGFLAAMMDSPSFSCFAESLPQPGKGTLSFLMGKYPPESKSRIRMKSGSMTGVRCYCGYIIPTEGSRDETIVFTVMVNNYFGSPRRLQTFLEKLVYLLSLEN</sequence>
<name>A0A9D9IEL4_9BACT</name>